<dbReference type="Bgee" id="ENSNBRG00000017784">
    <property type="expression patterns" value="Expressed in zone of skin and 6 other cell types or tissues"/>
</dbReference>
<feature type="transmembrane region" description="Helical" evidence="1">
    <location>
        <begin position="15"/>
        <end position="39"/>
    </location>
</feature>
<accession>A0A3Q4MZH0</accession>
<sequence length="47" mass="5067">PQEAPLPRGLLLRPIFAVVTVLLPVTDLFSATSLGALFFDGDLDSPW</sequence>
<dbReference type="AlphaFoldDB" id="A0A3Q4MZH0"/>
<keyword evidence="3" id="KW-1185">Reference proteome</keyword>
<organism evidence="2 3">
    <name type="scientific">Neolamprologus brichardi</name>
    <name type="common">Fairy cichlid</name>
    <name type="synonym">Lamprologus brichardi</name>
    <dbReference type="NCBI Taxonomy" id="32507"/>
    <lineage>
        <taxon>Eukaryota</taxon>
        <taxon>Metazoa</taxon>
        <taxon>Chordata</taxon>
        <taxon>Craniata</taxon>
        <taxon>Vertebrata</taxon>
        <taxon>Euteleostomi</taxon>
        <taxon>Actinopterygii</taxon>
        <taxon>Neopterygii</taxon>
        <taxon>Teleostei</taxon>
        <taxon>Neoteleostei</taxon>
        <taxon>Acanthomorphata</taxon>
        <taxon>Ovalentaria</taxon>
        <taxon>Cichlomorphae</taxon>
        <taxon>Cichliformes</taxon>
        <taxon>Cichlidae</taxon>
        <taxon>African cichlids</taxon>
        <taxon>Pseudocrenilabrinae</taxon>
        <taxon>Lamprologini</taxon>
        <taxon>Neolamprologus</taxon>
    </lineage>
</organism>
<keyword evidence="1" id="KW-0472">Membrane</keyword>
<reference evidence="2" key="1">
    <citation type="submission" date="2025-08" db="UniProtKB">
        <authorList>
            <consortium name="Ensembl"/>
        </authorList>
    </citation>
    <scope>IDENTIFICATION</scope>
</reference>
<dbReference type="Proteomes" id="UP000261580">
    <property type="component" value="Unassembled WGS sequence"/>
</dbReference>
<evidence type="ECO:0000313" key="3">
    <source>
        <dbReference type="Proteomes" id="UP000261580"/>
    </source>
</evidence>
<reference evidence="2" key="2">
    <citation type="submission" date="2025-09" db="UniProtKB">
        <authorList>
            <consortium name="Ensembl"/>
        </authorList>
    </citation>
    <scope>IDENTIFICATION</scope>
</reference>
<dbReference type="Ensembl" id="ENSNBRT00000023845.1">
    <property type="protein sequence ID" value="ENSNBRP00000023234.1"/>
    <property type="gene ID" value="ENSNBRG00000017784.1"/>
</dbReference>
<protein>
    <submittedName>
        <fullName evidence="2">Uncharacterized protein</fullName>
    </submittedName>
</protein>
<evidence type="ECO:0000313" key="2">
    <source>
        <dbReference type="Ensembl" id="ENSNBRP00000023234.1"/>
    </source>
</evidence>
<name>A0A3Q4MZH0_NEOBR</name>
<keyword evidence="1" id="KW-1133">Transmembrane helix</keyword>
<evidence type="ECO:0000256" key="1">
    <source>
        <dbReference type="SAM" id="Phobius"/>
    </source>
</evidence>
<proteinExistence type="predicted"/>
<keyword evidence="1" id="KW-0812">Transmembrane</keyword>